<dbReference type="Gene3D" id="1.20.140.10">
    <property type="entry name" value="Butyryl-CoA Dehydrogenase, subunit A, domain 3"/>
    <property type="match status" value="1"/>
</dbReference>
<sequence>MALDTDTMTALRDAVRRYVRERLVPLETWVAENDRLPPDVVQEMREMGLFGLTVPEEYGGLGLSLAQEVEIIFELTWASLAFRSITAMNLGVGSQALVKEGTAEQQAEWLPRIASGEIITSFALTEPGSGSDSAALRTTAVRDGDDYVLNGTKRFISNAPHAGLITVIARTSSEKLPGNAHLTAFLVPAGTPGLEIAPADHKMGQQGAATADVILDDVRVPASAIIGGREGRGFATAMKVLDRGRVGVAAACIGQAQRLIQEMLDYGQDRQAFGQAIAEFQLVQAMMADSMAEMASARALVRETAARFDAGERISREASCCKMLASEMVGRVADRAVQIHGGTGYIRGVPVERMFRDVRVLRIYEGTTQIQQLVIAKDMLRHGL</sequence>
<dbReference type="FunFam" id="1.20.140.10:FF:000001">
    <property type="entry name" value="Acyl-CoA dehydrogenase"/>
    <property type="match status" value="1"/>
</dbReference>
<evidence type="ECO:0000259" key="9">
    <source>
        <dbReference type="Pfam" id="PF00441"/>
    </source>
</evidence>
<comment type="similarity">
    <text evidence="2 8">Belongs to the acyl-CoA dehydrogenase family.</text>
</comment>
<reference evidence="12 13" key="1">
    <citation type="submission" date="2019-01" db="EMBL/GenBank/DDBJ databases">
        <authorList>
            <person name="Chen W.-M."/>
        </authorList>
    </citation>
    <scope>NUCLEOTIDE SEQUENCE [LARGE SCALE GENOMIC DNA]</scope>
    <source>
        <strain evidence="12 13">CCP-7</strain>
    </source>
</reference>
<dbReference type="PIRSF" id="PIRSF016578">
    <property type="entry name" value="HsaA"/>
    <property type="match status" value="1"/>
</dbReference>
<feature type="domain" description="Acyl-CoA dehydrogenase/oxidase C-terminal" evidence="9">
    <location>
        <begin position="231"/>
        <end position="379"/>
    </location>
</feature>
<dbReference type="InterPro" id="IPR037069">
    <property type="entry name" value="AcylCoA_DH/ox_N_sf"/>
</dbReference>
<evidence type="ECO:0000256" key="8">
    <source>
        <dbReference type="RuleBase" id="RU362125"/>
    </source>
</evidence>
<accession>A0A437M918</accession>
<keyword evidence="4 8" id="KW-0274">FAD</keyword>
<dbReference type="GO" id="GO:0003995">
    <property type="term" value="F:acyl-CoA dehydrogenase activity"/>
    <property type="evidence" value="ECO:0007669"/>
    <property type="project" value="InterPro"/>
</dbReference>
<dbReference type="Pfam" id="PF02771">
    <property type="entry name" value="Acyl-CoA_dh_N"/>
    <property type="match status" value="1"/>
</dbReference>
<dbReference type="SUPFAM" id="SSF47203">
    <property type="entry name" value="Acyl-CoA dehydrogenase C-terminal domain-like"/>
    <property type="match status" value="1"/>
</dbReference>
<dbReference type="GO" id="GO:0050660">
    <property type="term" value="F:flavin adenine dinucleotide binding"/>
    <property type="evidence" value="ECO:0007669"/>
    <property type="project" value="InterPro"/>
</dbReference>
<dbReference type="InterPro" id="IPR036250">
    <property type="entry name" value="AcylCo_DH-like_C"/>
</dbReference>
<dbReference type="PANTHER" id="PTHR43884:SF40">
    <property type="entry name" value="ACYL-COA DEHYDROGENASE"/>
    <property type="match status" value="1"/>
</dbReference>
<dbReference type="InterPro" id="IPR006089">
    <property type="entry name" value="Acyl-CoA_DH_CS"/>
</dbReference>
<dbReference type="EMBL" id="SACN01000001">
    <property type="protein sequence ID" value="RVT94210.1"/>
    <property type="molecule type" value="Genomic_DNA"/>
</dbReference>
<keyword evidence="13" id="KW-1185">Reference proteome</keyword>
<evidence type="ECO:0000259" key="11">
    <source>
        <dbReference type="Pfam" id="PF02771"/>
    </source>
</evidence>
<evidence type="ECO:0000313" key="12">
    <source>
        <dbReference type="EMBL" id="RVT94210.1"/>
    </source>
</evidence>
<proteinExistence type="inferred from homology"/>
<dbReference type="InterPro" id="IPR046373">
    <property type="entry name" value="Acyl-CoA_Oxase/DH_mid-dom_sf"/>
</dbReference>
<protein>
    <recommendedName>
        <fullName evidence="7">Cyclohexane-1-carbonyl-CoA dehydrogenase</fullName>
        <ecNumber evidence="6">1.3.8.11</ecNumber>
    </recommendedName>
</protein>
<gene>
    <name evidence="12" type="ORF">EOD43_10250</name>
</gene>
<dbReference type="InterPro" id="IPR006091">
    <property type="entry name" value="Acyl-CoA_Oxase/DH_mid-dom"/>
</dbReference>
<dbReference type="OrthoDB" id="9780544at2"/>
<comment type="caution">
    <text evidence="12">The sequence shown here is derived from an EMBL/GenBank/DDBJ whole genome shotgun (WGS) entry which is preliminary data.</text>
</comment>
<dbReference type="EC" id="1.3.8.11" evidence="6"/>
<organism evidence="12 13">
    <name type="scientific">Sphingomonas crocodyli</name>
    <dbReference type="NCBI Taxonomy" id="1979270"/>
    <lineage>
        <taxon>Bacteria</taxon>
        <taxon>Pseudomonadati</taxon>
        <taxon>Pseudomonadota</taxon>
        <taxon>Alphaproteobacteria</taxon>
        <taxon>Sphingomonadales</taxon>
        <taxon>Sphingomonadaceae</taxon>
        <taxon>Sphingomonas</taxon>
    </lineage>
</organism>
<dbReference type="RefSeq" id="WP_127743481.1">
    <property type="nucleotide sequence ID" value="NZ_SACN01000001.1"/>
</dbReference>
<dbReference type="Gene3D" id="1.10.540.10">
    <property type="entry name" value="Acyl-CoA dehydrogenase/oxidase, N-terminal domain"/>
    <property type="match status" value="1"/>
</dbReference>
<dbReference type="FunFam" id="2.40.110.10:FF:000009">
    <property type="entry name" value="Acyl-CoA dehydrogenase"/>
    <property type="match status" value="1"/>
</dbReference>
<dbReference type="InterPro" id="IPR013786">
    <property type="entry name" value="AcylCoA_DH/ox_N"/>
</dbReference>
<dbReference type="Proteomes" id="UP000282971">
    <property type="component" value="Unassembled WGS sequence"/>
</dbReference>
<evidence type="ECO:0000256" key="2">
    <source>
        <dbReference type="ARBA" id="ARBA00009347"/>
    </source>
</evidence>
<evidence type="ECO:0000256" key="5">
    <source>
        <dbReference type="ARBA" id="ARBA00023002"/>
    </source>
</evidence>
<comment type="cofactor">
    <cofactor evidence="1 8">
        <name>FAD</name>
        <dbReference type="ChEBI" id="CHEBI:57692"/>
    </cofactor>
</comment>
<evidence type="ECO:0000256" key="7">
    <source>
        <dbReference type="ARBA" id="ARBA00067292"/>
    </source>
</evidence>
<dbReference type="InterPro" id="IPR009075">
    <property type="entry name" value="AcylCo_DH/oxidase_C"/>
</dbReference>
<dbReference type="AlphaFoldDB" id="A0A437M918"/>
<keyword evidence="5 8" id="KW-0560">Oxidoreductase</keyword>
<evidence type="ECO:0000256" key="4">
    <source>
        <dbReference type="ARBA" id="ARBA00022827"/>
    </source>
</evidence>
<name>A0A437M918_9SPHN</name>
<dbReference type="SUPFAM" id="SSF56645">
    <property type="entry name" value="Acyl-CoA dehydrogenase NM domain-like"/>
    <property type="match status" value="1"/>
</dbReference>
<evidence type="ECO:0000256" key="1">
    <source>
        <dbReference type="ARBA" id="ARBA00001974"/>
    </source>
</evidence>
<dbReference type="InterPro" id="IPR009100">
    <property type="entry name" value="AcylCoA_DH/oxidase_NM_dom_sf"/>
</dbReference>
<dbReference type="PROSITE" id="PS00072">
    <property type="entry name" value="ACYL_COA_DH_1"/>
    <property type="match status" value="1"/>
</dbReference>
<feature type="domain" description="Acyl-CoA dehydrogenase/oxidase N-terminal" evidence="11">
    <location>
        <begin position="5"/>
        <end position="117"/>
    </location>
</feature>
<keyword evidence="3 8" id="KW-0285">Flavoprotein</keyword>
<dbReference type="Pfam" id="PF02770">
    <property type="entry name" value="Acyl-CoA_dh_M"/>
    <property type="match status" value="1"/>
</dbReference>
<evidence type="ECO:0000256" key="6">
    <source>
        <dbReference type="ARBA" id="ARBA00066361"/>
    </source>
</evidence>
<evidence type="ECO:0000256" key="3">
    <source>
        <dbReference type="ARBA" id="ARBA00022630"/>
    </source>
</evidence>
<dbReference type="Pfam" id="PF00441">
    <property type="entry name" value="Acyl-CoA_dh_1"/>
    <property type="match status" value="1"/>
</dbReference>
<evidence type="ECO:0000313" key="13">
    <source>
        <dbReference type="Proteomes" id="UP000282971"/>
    </source>
</evidence>
<dbReference type="Gene3D" id="2.40.110.10">
    <property type="entry name" value="Butyryl-CoA Dehydrogenase, subunit A, domain 2"/>
    <property type="match status" value="1"/>
</dbReference>
<evidence type="ECO:0000259" key="10">
    <source>
        <dbReference type="Pfam" id="PF02770"/>
    </source>
</evidence>
<dbReference type="PANTHER" id="PTHR43884">
    <property type="entry name" value="ACYL-COA DEHYDROGENASE"/>
    <property type="match status" value="1"/>
</dbReference>
<feature type="domain" description="Acyl-CoA oxidase/dehydrogenase middle" evidence="10">
    <location>
        <begin position="121"/>
        <end position="218"/>
    </location>
</feature>